<sequence length="419" mass="44944">MEVIKIEGGRPLRGTVRIDSAKNSTVALIPAAILADSSVILEGVPQIVDVDHLGMMIEQLNGTYKLENDELIIDPTNLINTPLIEGAVNKLRASYYFMGALLGKFKEAVIGMPGGCYLGPRPIDLHLKGFEALGATITQEAGAIKLKADVLRGAKIYLDFPSVGATINIMLAAVKAEGTTVIENAAKEPEIVDIANLLNSMGAKIKGAGTGEIRIQGVEKLHGTRHAIIPDRIEAGTYITLAAVAGEEVKIDNIIPHHLEALIAKLREMGVDIDVFTDHVIVRGLKSMKAVDFKTSTYPGLATDLQQPLVTLLTQSTGVGMVTDTIYSDRFKNCFELNKMGANIKVQGNSAIVQGPSKLYAARVKATDLRAGASLVIAGLVAQGVTEISNTYHIDRGYSNIEQKLNNIGAKVWREDVNE</sequence>
<dbReference type="OrthoDB" id="9803760at2"/>
<evidence type="ECO:0000256" key="5">
    <source>
        <dbReference type="ARBA" id="ARBA00022679"/>
    </source>
</evidence>
<dbReference type="GO" id="GO:0008360">
    <property type="term" value="P:regulation of cell shape"/>
    <property type="evidence" value="ECO:0007669"/>
    <property type="project" value="UniProtKB-KW"/>
</dbReference>
<keyword evidence="3 12" id="KW-0963">Cytoplasm</keyword>
<dbReference type="Proteomes" id="UP000487649">
    <property type="component" value="Unassembled WGS sequence"/>
</dbReference>
<keyword evidence="12" id="KW-0670">Pyruvate</keyword>
<accession>A0A173TJJ9</accession>
<keyword evidence="4 12" id="KW-0132">Cell division</keyword>
<dbReference type="EC" id="2.5.1.7" evidence="12"/>
<dbReference type="NCBIfam" id="TIGR01072">
    <property type="entry name" value="murA"/>
    <property type="match status" value="1"/>
</dbReference>
<evidence type="ECO:0000256" key="7">
    <source>
        <dbReference type="ARBA" id="ARBA00022984"/>
    </source>
</evidence>
<dbReference type="GO" id="GO:0019277">
    <property type="term" value="P:UDP-N-acetylgalactosamine biosynthetic process"/>
    <property type="evidence" value="ECO:0007669"/>
    <property type="project" value="InterPro"/>
</dbReference>
<dbReference type="GO" id="GO:0005737">
    <property type="term" value="C:cytoplasm"/>
    <property type="evidence" value="ECO:0007669"/>
    <property type="project" value="UniProtKB-SubCell"/>
</dbReference>
<evidence type="ECO:0000313" key="13">
    <source>
        <dbReference type="EMBL" id="MTK21010.1"/>
    </source>
</evidence>
<keyword evidence="5 12" id="KW-0808">Transferase</keyword>
<dbReference type="GeneID" id="60057958"/>
<dbReference type="InterPro" id="IPR005750">
    <property type="entry name" value="UDP_GlcNAc_COvinyl_MurA"/>
</dbReference>
<dbReference type="GO" id="GO:0051301">
    <property type="term" value="P:cell division"/>
    <property type="evidence" value="ECO:0007669"/>
    <property type="project" value="UniProtKB-KW"/>
</dbReference>
<dbReference type="NCBIfam" id="NF006873">
    <property type="entry name" value="PRK09369.1"/>
    <property type="match status" value="1"/>
</dbReference>
<evidence type="ECO:0000256" key="2">
    <source>
        <dbReference type="ARBA" id="ARBA00004752"/>
    </source>
</evidence>
<feature type="binding site" evidence="12">
    <location>
        <begin position="121"/>
        <end position="125"/>
    </location>
    <ligand>
        <name>UDP-N-acetyl-alpha-D-glucosamine</name>
        <dbReference type="ChEBI" id="CHEBI:57705"/>
    </ligand>
</feature>
<dbReference type="GO" id="GO:0071555">
    <property type="term" value="P:cell wall organization"/>
    <property type="evidence" value="ECO:0007669"/>
    <property type="project" value="UniProtKB-KW"/>
</dbReference>
<reference evidence="13 14" key="1">
    <citation type="journal article" date="2019" name="Nat. Med.">
        <title>A library of human gut bacterial isolates paired with longitudinal multiomics data enables mechanistic microbiome research.</title>
        <authorList>
            <person name="Poyet M."/>
            <person name="Groussin M."/>
            <person name="Gibbons S.M."/>
            <person name="Avila-Pacheco J."/>
            <person name="Jiang X."/>
            <person name="Kearney S.M."/>
            <person name="Perrotta A.R."/>
            <person name="Berdy B."/>
            <person name="Zhao S."/>
            <person name="Lieberman T.D."/>
            <person name="Swanson P.K."/>
            <person name="Smith M."/>
            <person name="Roesemann S."/>
            <person name="Alexander J.E."/>
            <person name="Rich S.A."/>
            <person name="Livny J."/>
            <person name="Vlamakis H."/>
            <person name="Clish C."/>
            <person name="Bullock K."/>
            <person name="Deik A."/>
            <person name="Scott J."/>
            <person name="Pierce K.A."/>
            <person name="Xavier R.J."/>
            <person name="Alm E.J."/>
        </authorList>
    </citation>
    <scope>NUCLEOTIDE SEQUENCE [LARGE SCALE GENOMIC DNA]</scope>
    <source>
        <strain evidence="13 14">BIOML-A198</strain>
    </source>
</reference>
<dbReference type="PANTHER" id="PTHR43783:SF2">
    <property type="entry name" value="UDP-N-ACETYLGLUCOSAMINE 1-CARBOXYVINYLTRANSFERASE 2"/>
    <property type="match status" value="1"/>
</dbReference>
<dbReference type="PANTHER" id="PTHR43783">
    <property type="entry name" value="UDP-N-ACETYLGLUCOSAMINE 1-CARBOXYVINYLTRANSFERASE"/>
    <property type="match status" value="1"/>
</dbReference>
<organism evidence="13 14">
    <name type="scientific">Turicibacter sanguinis</name>
    <dbReference type="NCBI Taxonomy" id="154288"/>
    <lineage>
        <taxon>Bacteria</taxon>
        <taxon>Bacillati</taxon>
        <taxon>Bacillota</taxon>
        <taxon>Erysipelotrichia</taxon>
        <taxon>Erysipelotrichales</taxon>
        <taxon>Turicibacteraceae</taxon>
        <taxon>Turicibacter</taxon>
    </lineage>
</organism>
<evidence type="ECO:0000256" key="11">
    <source>
        <dbReference type="ARBA" id="ARBA00047527"/>
    </source>
</evidence>
<protein>
    <recommendedName>
        <fullName evidence="12">UDP-N-acetylglucosamine 1-carboxyvinyltransferase</fullName>
        <ecNumber evidence="12">2.5.1.7</ecNumber>
    </recommendedName>
    <alternativeName>
        <fullName evidence="12">Enoylpyruvate transferase</fullName>
    </alternativeName>
    <alternativeName>
        <fullName evidence="12">UDP-N-acetylglucosamine enolpyruvyl transferase</fullName>
        <shortName evidence="12">EPT</shortName>
    </alternativeName>
</protein>
<comment type="catalytic activity">
    <reaction evidence="11 12">
        <text>phosphoenolpyruvate + UDP-N-acetyl-alpha-D-glucosamine = UDP-N-acetyl-3-O-(1-carboxyvinyl)-alpha-D-glucosamine + phosphate</text>
        <dbReference type="Rhea" id="RHEA:18681"/>
        <dbReference type="ChEBI" id="CHEBI:43474"/>
        <dbReference type="ChEBI" id="CHEBI:57705"/>
        <dbReference type="ChEBI" id="CHEBI:58702"/>
        <dbReference type="ChEBI" id="CHEBI:68483"/>
        <dbReference type="EC" id="2.5.1.7"/>
    </reaction>
</comment>
<dbReference type="InterPro" id="IPR001986">
    <property type="entry name" value="Enolpyruvate_Tfrase_dom"/>
</dbReference>
<dbReference type="SUPFAM" id="SSF55205">
    <property type="entry name" value="EPT/RTPC-like"/>
    <property type="match status" value="1"/>
</dbReference>
<evidence type="ECO:0000313" key="14">
    <source>
        <dbReference type="Proteomes" id="UP000487649"/>
    </source>
</evidence>
<comment type="similarity">
    <text evidence="10 12">Belongs to the EPSP synthase family. MurA subfamily.</text>
</comment>
<keyword evidence="7 12" id="KW-0573">Peptidoglycan synthesis</keyword>
<dbReference type="HAMAP" id="MF_00111">
    <property type="entry name" value="MurA"/>
    <property type="match status" value="1"/>
</dbReference>
<dbReference type="AlphaFoldDB" id="A0A173TJJ9"/>
<evidence type="ECO:0000256" key="8">
    <source>
        <dbReference type="ARBA" id="ARBA00023306"/>
    </source>
</evidence>
<comment type="subcellular location">
    <subcellularLocation>
        <location evidence="1 12">Cytoplasm</location>
    </subcellularLocation>
</comment>
<feature type="active site" description="Proton donor" evidence="12">
    <location>
        <position position="116"/>
    </location>
</feature>
<comment type="function">
    <text evidence="12">Cell wall formation. Adds enolpyruvyl to UDP-N-acetylglucosamine.</text>
</comment>
<evidence type="ECO:0000256" key="9">
    <source>
        <dbReference type="ARBA" id="ARBA00023316"/>
    </source>
</evidence>
<evidence type="ECO:0000256" key="4">
    <source>
        <dbReference type="ARBA" id="ARBA00022618"/>
    </source>
</evidence>
<evidence type="ECO:0000256" key="10">
    <source>
        <dbReference type="ARBA" id="ARBA00038367"/>
    </source>
</evidence>
<dbReference type="Pfam" id="PF00275">
    <property type="entry name" value="EPSP_synthase"/>
    <property type="match status" value="1"/>
</dbReference>
<dbReference type="NCBIfam" id="NF009470">
    <property type="entry name" value="PRK12830.1"/>
    <property type="match status" value="1"/>
</dbReference>
<comment type="caution">
    <text evidence="12">Lacks conserved residue(s) required for the propagation of feature annotation.</text>
</comment>
<dbReference type="Gene3D" id="3.65.10.10">
    <property type="entry name" value="Enolpyruvate transferase domain"/>
    <property type="match status" value="2"/>
</dbReference>
<dbReference type="InterPro" id="IPR050068">
    <property type="entry name" value="MurA_subfamily"/>
</dbReference>
<dbReference type="RefSeq" id="WP_006785303.1">
    <property type="nucleotide sequence ID" value="NZ_CABJBH010000015.1"/>
</dbReference>
<keyword evidence="9 12" id="KW-0961">Cell wall biogenesis/degradation</keyword>
<feature type="modified residue" description="2-(S-cysteinyl)pyruvic acid O-phosphothioketal" evidence="12">
    <location>
        <position position="116"/>
    </location>
</feature>
<keyword evidence="6 12" id="KW-0133">Cell shape</keyword>
<evidence type="ECO:0000256" key="1">
    <source>
        <dbReference type="ARBA" id="ARBA00004496"/>
    </source>
</evidence>
<dbReference type="GO" id="GO:0009252">
    <property type="term" value="P:peptidoglycan biosynthetic process"/>
    <property type="evidence" value="ECO:0007669"/>
    <property type="project" value="UniProtKB-UniRule"/>
</dbReference>
<evidence type="ECO:0000256" key="12">
    <source>
        <dbReference type="HAMAP-Rule" id="MF_00111"/>
    </source>
</evidence>
<dbReference type="GO" id="GO:0008760">
    <property type="term" value="F:UDP-N-acetylglucosamine 1-carboxyvinyltransferase activity"/>
    <property type="evidence" value="ECO:0007669"/>
    <property type="project" value="UniProtKB-UniRule"/>
</dbReference>
<feature type="binding site" evidence="12">
    <location>
        <position position="326"/>
    </location>
    <ligand>
        <name>UDP-N-acetyl-alpha-D-glucosamine</name>
        <dbReference type="ChEBI" id="CHEBI:57705"/>
    </ligand>
</feature>
<comment type="pathway">
    <text evidence="2 12">Cell wall biogenesis; peptidoglycan biosynthesis.</text>
</comment>
<evidence type="ECO:0000256" key="3">
    <source>
        <dbReference type="ARBA" id="ARBA00022490"/>
    </source>
</evidence>
<keyword evidence="8 12" id="KW-0131">Cell cycle</keyword>
<feature type="binding site" evidence="12">
    <location>
        <position position="92"/>
    </location>
    <ligand>
        <name>UDP-N-acetyl-alpha-D-glucosamine</name>
        <dbReference type="ChEBI" id="CHEBI:57705"/>
    </ligand>
</feature>
<proteinExistence type="inferred from homology"/>
<comment type="caution">
    <text evidence="13">The sequence shown here is derived from an EMBL/GenBank/DDBJ whole genome shotgun (WGS) entry which is preliminary data.</text>
</comment>
<gene>
    <name evidence="12" type="primary">murA</name>
    <name evidence="13" type="ORF">GMA92_06220</name>
</gene>
<dbReference type="CDD" id="cd01555">
    <property type="entry name" value="UdpNAET"/>
    <property type="match status" value="1"/>
</dbReference>
<feature type="binding site" evidence="12">
    <location>
        <begin position="22"/>
        <end position="23"/>
    </location>
    <ligand>
        <name>phosphoenolpyruvate</name>
        <dbReference type="ChEBI" id="CHEBI:58702"/>
    </ligand>
</feature>
<evidence type="ECO:0000256" key="6">
    <source>
        <dbReference type="ARBA" id="ARBA00022960"/>
    </source>
</evidence>
<feature type="binding site" evidence="12">
    <location>
        <position position="304"/>
    </location>
    <ligand>
        <name>UDP-N-acetyl-alpha-D-glucosamine</name>
        <dbReference type="ChEBI" id="CHEBI:57705"/>
    </ligand>
</feature>
<dbReference type="InterPro" id="IPR013792">
    <property type="entry name" value="RNA3'P_cycl/enolpyr_Trfase_a/b"/>
</dbReference>
<dbReference type="InterPro" id="IPR036968">
    <property type="entry name" value="Enolpyruvate_Tfrase_sf"/>
</dbReference>
<dbReference type="EMBL" id="WMQE01000011">
    <property type="protein sequence ID" value="MTK21010.1"/>
    <property type="molecule type" value="Genomic_DNA"/>
</dbReference>
<name>A0A173TJJ9_9FIRM</name>